<name>A0A5C5VMF6_9BACT</name>
<evidence type="ECO:0000313" key="8">
    <source>
        <dbReference type="Proteomes" id="UP000318878"/>
    </source>
</evidence>
<dbReference type="SUPFAM" id="SSF51971">
    <property type="entry name" value="Nucleotide-binding domain"/>
    <property type="match status" value="1"/>
</dbReference>
<dbReference type="FunFam" id="3.50.50.60:FF:000022">
    <property type="entry name" value="Glutamate synthase [NADH], amyloplastic"/>
    <property type="match status" value="1"/>
</dbReference>
<comment type="pathway">
    <text evidence="4">Amino-acid biosynthesis.</text>
</comment>
<dbReference type="InterPro" id="IPR028261">
    <property type="entry name" value="DPD_II"/>
</dbReference>
<sequence>MGKPTGFMEFKRETIPYRDPLLRIHDYDEFQVNVDEQFLKTQGARCMDCGVPFCQSATGCPVDNLIPEWNDLVYKGRWREALDRLHKTNNFPEFTGRVCPAPCENACVLGIHEPPVTIKNIEVSIIDRGWEEGWISPKPPTKRTGKKVAVVGSGPAGLAAADQLNKAGHQVTVYERDDRIGGLLMYGIPNMKLEKERVVERRVDLMKAEGIEFVTGAHIGVNVQMEDLRKDNDAVVLAVGATKPRDLPIPGRDLDGVYFAMQFLKANTKSLLDSELKDGNYISAEGKDVIVIGGGDTGTDCLGTSIRHGAKSVVNFELLPQPPKQRASDNPWPQWARIFRVDYGHQEAEAKFGHDPRTYCVLSKEFIGDDKGNLTGIRTVNVEWKNDDGRWNMQEVPGSDKVWKADLILLAMGFLGPEETLVEKLGMETDQRSNFKAEYGRFATNVDGVFAAGDCRRGQSLIVWAINEGRGAARECDRFLMGKTELP</sequence>
<dbReference type="SUPFAM" id="SSF46548">
    <property type="entry name" value="alpha-helical ferredoxin"/>
    <property type="match status" value="1"/>
</dbReference>
<dbReference type="Gene3D" id="1.10.1060.10">
    <property type="entry name" value="Alpha-helical ferredoxin"/>
    <property type="match status" value="1"/>
</dbReference>
<feature type="domain" description="Dihydroprymidine dehydrogenase" evidence="6">
    <location>
        <begin position="24"/>
        <end position="133"/>
    </location>
</feature>
<dbReference type="EC" id="1.4.1.13" evidence="7"/>
<dbReference type="Proteomes" id="UP000318878">
    <property type="component" value="Unassembled WGS sequence"/>
</dbReference>
<evidence type="ECO:0000259" key="5">
    <source>
        <dbReference type="Pfam" id="PF07992"/>
    </source>
</evidence>
<dbReference type="InterPro" id="IPR023753">
    <property type="entry name" value="FAD/NAD-binding_dom"/>
</dbReference>
<dbReference type="GO" id="GO:0016639">
    <property type="term" value="F:oxidoreductase activity, acting on the CH-NH2 group of donors, NAD or NADP as acceptor"/>
    <property type="evidence" value="ECO:0007669"/>
    <property type="project" value="InterPro"/>
</dbReference>
<dbReference type="RefSeq" id="WP_146429265.1">
    <property type="nucleotide sequence ID" value="NZ_SJPF01000001.1"/>
</dbReference>
<dbReference type="InterPro" id="IPR036188">
    <property type="entry name" value="FAD/NAD-bd_sf"/>
</dbReference>
<accession>A0A5C5VMF6</accession>
<evidence type="ECO:0000256" key="3">
    <source>
        <dbReference type="ARBA" id="ARBA00023164"/>
    </source>
</evidence>
<dbReference type="AlphaFoldDB" id="A0A5C5VMF6"/>
<dbReference type="InterPro" id="IPR006005">
    <property type="entry name" value="Glut_synth_ssu1"/>
</dbReference>
<evidence type="ECO:0000313" key="7">
    <source>
        <dbReference type="EMBL" id="TWT39065.1"/>
    </source>
</evidence>
<dbReference type="PANTHER" id="PTHR43100:SF1">
    <property type="entry name" value="GLUTAMATE SYNTHASE [NADPH] SMALL CHAIN"/>
    <property type="match status" value="1"/>
</dbReference>
<protein>
    <submittedName>
        <fullName evidence="7">Glutamate synthase [NADPH] small chain</fullName>
        <ecNumber evidence="7">1.4.1.13</ecNumber>
    </submittedName>
</protein>
<dbReference type="InterPro" id="IPR051394">
    <property type="entry name" value="Glutamate_Synthase"/>
</dbReference>
<dbReference type="Pfam" id="PF07992">
    <property type="entry name" value="Pyr_redox_2"/>
    <property type="match status" value="2"/>
</dbReference>
<dbReference type="EMBL" id="SJPF01000001">
    <property type="protein sequence ID" value="TWT39065.1"/>
    <property type="molecule type" value="Genomic_DNA"/>
</dbReference>
<dbReference type="PANTHER" id="PTHR43100">
    <property type="entry name" value="GLUTAMATE SYNTHASE [NADPH] SMALL CHAIN"/>
    <property type="match status" value="1"/>
</dbReference>
<organism evidence="7 8">
    <name type="scientific">Blastopirellula retiformator</name>
    <dbReference type="NCBI Taxonomy" id="2527970"/>
    <lineage>
        <taxon>Bacteria</taxon>
        <taxon>Pseudomonadati</taxon>
        <taxon>Planctomycetota</taxon>
        <taxon>Planctomycetia</taxon>
        <taxon>Pirellulales</taxon>
        <taxon>Pirellulaceae</taxon>
        <taxon>Blastopirellula</taxon>
    </lineage>
</organism>
<dbReference type="GO" id="GO:0006537">
    <property type="term" value="P:glutamate biosynthetic process"/>
    <property type="evidence" value="ECO:0007669"/>
    <property type="project" value="UniProtKB-KW"/>
</dbReference>
<keyword evidence="3" id="KW-0314">Glutamate biosynthesis</keyword>
<evidence type="ECO:0000259" key="6">
    <source>
        <dbReference type="Pfam" id="PF14691"/>
    </source>
</evidence>
<keyword evidence="8" id="KW-1185">Reference proteome</keyword>
<dbReference type="FunFam" id="3.40.50.720:FF:000113">
    <property type="entry name" value="Glutamate synthase [NADH], amyloplastic"/>
    <property type="match status" value="1"/>
</dbReference>
<dbReference type="InterPro" id="IPR009051">
    <property type="entry name" value="Helical_ferredxn"/>
</dbReference>
<keyword evidence="2 7" id="KW-0560">Oxidoreductase</keyword>
<dbReference type="Pfam" id="PF14691">
    <property type="entry name" value="Fer4_20"/>
    <property type="match status" value="1"/>
</dbReference>
<feature type="domain" description="FAD/NAD(P)-binding" evidence="5">
    <location>
        <begin position="393"/>
        <end position="469"/>
    </location>
</feature>
<dbReference type="FunFam" id="3.50.50.60:FF:000160">
    <property type="entry name" value="Glutamate synthase (NADPH)"/>
    <property type="match status" value="1"/>
</dbReference>
<dbReference type="GO" id="GO:0051536">
    <property type="term" value="F:iron-sulfur cluster binding"/>
    <property type="evidence" value="ECO:0007669"/>
    <property type="project" value="InterPro"/>
</dbReference>
<dbReference type="PRINTS" id="PR00419">
    <property type="entry name" value="ADXRDTASE"/>
</dbReference>
<evidence type="ECO:0000256" key="2">
    <source>
        <dbReference type="ARBA" id="ARBA00023002"/>
    </source>
</evidence>
<feature type="domain" description="FAD/NAD(P)-binding" evidence="5">
    <location>
        <begin position="146"/>
        <end position="322"/>
    </location>
</feature>
<evidence type="ECO:0000256" key="1">
    <source>
        <dbReference type="ARBA" id="ARBA00022605"/>
    </source>
</evidence>
<dbReference type="Gene3D" id="3.50.50.60">
    <property type="entry name" value="FAD/NAD(P)-binding domain"/>
    <property type="match status" value="1"/>
</dbReference>
<dbReference type="NCBIfam" id="TIGR01317">
    <property type="entry name" value="GOGAT_sm_gam"/>
    <property type="match status" value="1"/>
</dbReference>
<dbReference type="GO" id="GO:0004355">
    <property type="term" value="F:glutamate synthase (NADPH) activity"/>
    <property type="evidence" value="ECO:0007669"/>
    <property type="project" value="UniProtKB-EC"/>
</dbReference>
<proteinExistence type="predicted"/>
<keyword evidence="1" id="KW-0028">Amino-acid biosynthesis</keyword>
<comment type="caution">
    <text evidence="7">The sequence shown here is derived from an EMBL/GenBank/DDBJ whole genome shotgun (WGS) entry which is preliminary data.</text>
</comment>
<dbReference type="Gene3D" id="3.40.50.720">
    <property type="entry name" value="NAD(P)-binding Rossmann-like Domain"/>
    <property type="match status" value="1"/>
</dbReference>
<dbReference type="OrthoDB" id="9803192at2"/>
<gene>
    <name evidence="7" type="primary">gltB_2</name>
    <name evidence="7" type="ORF">Enr8_07600</name>
</gene>
<reference evidence="7 8" key="1">
    <citation type="submission" date="2019-02" db="EMBL/GenBank/DDBJ databases">
        <title>Deep-cultivation of Planctomycetes and their phenomic and genomic characterization uncovers novel biology.</title>
        <authorList>
            <person name="Wiegand S."/>
            <person name="Jogler M."/>
            <person name="Boedeker C."/>
            <person name="Pinto D."/>
            <person name="Vollmers J."/>
            <person name="Rivas-Marin E."/>
            <person name="Kohn T."/>
            <person name="Peeters S.H."/>
            <person name="Heuer A."/>
            <person name="Rast P."/>
            <person name="Oberbeckmann S."/>
            <person name="Bunk B."/>
            <person name="Jeske O."/>
            <person name="Meyerdierks A."/>
            <person name="Storesund J.E."/>
            <person name="Kallscheuer N."/>
            <person name="Luecker S."/>
            <person name="Lage O.M."/>
            <person name="Pohl T."/>
            <person name="Merkel B.J."/>
            <person name="Hornburger P."/>
            <person name="Mueller R.-W."/>
            <person name="Bruemmer F."/>
            <person name="Labrenz M."/>
            <person name="Spormann A.M."/>
            <person name="Op Den Camp H."/>
            <person name="Overmann J."/>
            <person name="Amann R."/>
            <person name="Jetten M.S.M."/>
            <person name="Mascher T."/>
            <person name="Medema M.H."/>
            <person name="Devos D.P."/>
            <person name="Kaster A.-K."/>
            <person name="Ovreas L."/>
            <person name="Rohde M."/>
            <person name="Galperin M.Y."/>
            <person name="Jogler C."/>
        </authorList>
    </citation>
    <scope>NUCLEOTIDE SEQUENCE [LARGE SCALE GENOMIC DNA]</scope>
    <source>
        <strain evidence="7 8">Enr8</strain>
    </source>
</reference>
<evidence type="ECO:0000256" key="4">
    <source>
        <dbReference type="ARBA" id="ARBA00029440"/>
    </source>
</evidence>